<evidence type="ECO:0000313" key="3">
    <source>
        <dbReference type="Proteomes" id="UP000590749"/>
    </source>
</evidence>
<proteinExistence type="predicted"/>
<organism evidence="2 3">
    <name type="scientific">Actinoplanes campanulatus</name>
    <dbReference type="NCBI Taxonomy" id="113559"/>
    <lineage>
        <taxon>Bacteria</taxon>
        <taxon>Bacillati</taxon>
        <taxon>Actinomycetota</taxon>
        <taxon>Actinomycetes</taxon>
        <taxon>Micromonosporales</taxon>
        <taxon>Micromonosporaceae</taxon>
        <taxon>Actinoplanes</taxon>
    </lineage>
</organism>
<dbReference type="EMBL" id="JACHXF010000015">
    <property type="protein sequence ID" value="MBB3098502.1"/>
    <property type="molecule type" value="Genomic_DNA"/>
</dbReference>
<comment type="caution">
    <text evidence="2">The sequence shown here is derived from an EMBL/GenBank/DDBJ whole genome shotgun (WGS) entry which is preliminary data.</text>
</comment>
<dbReference type="AlphaFoldDB" id="A0A7W5FHH9"/>
<sequence>MPRRRPHDLRRPDPAPGTPHTDITGLSHRANAAIRHVEDTRLRPGATAKALAMWRELLDRPGRWLDGDAVISPGLEPESARDTLLDVTRRLPPGPRRELERLLKPLDDDFYRRTTPQVLNGGEDLTRWWWHRDREL</sequence>
<accession>A0A7W5FHH9</accession>
<gene>
    <name evidence="2" type="ORF">FHR83_006201</name>
</gene>
<keyword evidence="3" id="KW-1185">Reference proteome</keyword>
<evidence type="ECO:0000313" key="2">
    <source>
        <dbReference type="EMBL" id="MBB3098502.1"/>
    </source>
</evidence>
<feature type="region of interest" description="Disordered" evidence="1">
    <location>
        <begin position="1"/>
        <end position="27"/>
    </location>
</feature>
<name>A0A7W5FHH9_9ACTN</name>
<dbReference type="Proteomes" id="UP000590749">
    <property type="component" value="Unassembled WGS sequence"/>
</dbReference>
<dbReference type="RefSeq" id="WP_203833945.1">
    <property type="nucleotide sequence ID" value="NZ_BMPW01000017.1"/>
</dbReference>
<protein>
    <submittedName>
        <fullName evidence="2">Uncharacterized protein</fullName>
    </submittedName>
</protein>
<reference evidence="2 3" key="1">
    <citation type="submission" date="2020-08" db="EMBL/GenBank/DDBJ databases">
        <title>Genomic Encyclopedia of Type Strains, Phase III (KMG-III): the genomes of soil and plant-associated and newly described type strains.</title>
        <authorList>
            <person name="Whitman W."/>
        </authorList>
    </citation>
    <scope>NUCLEOTIDE SEQUENCE [LARGE SCALE GENOMIC DNA]</scope>
    <source>
        <strain evidence="2 3">CECT 3287</strain>
    </source>
</reference>
<evidence type="ECO:0000256" key="1">
    <source>
        <dbReference type="SAM" id="MobiDB-lite"/>
    </source>
</evidence>